<dbReference type="EMBL" id="JAUBDI010000001">
    <property type="protein sequence ID" value="MDW0111984.1"/>
    <property type="molecule type" value="Genomic_DNA"/>
</dbReference>
<evidence type="ECO:0000313" key="2">
    <source>
        <dbReference type="Proteomes" id="UP001282284"/>
    </source>
</evidence>
<organism evidence="1 2">
    <name type="scientific">Sporosarcina saromensis</name>
    <dbReference type="NCBI Taxonomy" id="359365"/>
    <lineage>
        <taxon>Bacteria</taxon>
        <taxon>Bacillati</taxon>
        <taxon>Bacillota</taxon>
        <taxon>Bacilli</taxon>
        <taxon>Bacillales</taxon>
        <taxon>Caryophanaceae</taxon>
        <taxon>Sporosarcina</taxon>
    </lineage>
</organism>
<evidence type="ECO:0000313" key="1">
    <source>
        <dbReference type="EMBL" id="MDW0111984.1"/>
    </source>
</evidence>
<dbReference type="Proteomes" id="UP001282284">
    <property type="component" value="Unassembled WGS sequence"/>
</dbReference>
<gene>
    <name evidence="1" type="ORF">QT711_02220</name>
</gene>
<protein>
    <recommendedName>
        <fullName evidence="3">DUF4871 domain-containing protein</fullName>
    </recommendedName>
</protein>
<evidence type="ECO:0008006" key="3">
    <source>
        <dbReference type="Google" id="ProtNLM"/>
    </source>
</evidence>
<keyword evidence="2" id="KW-1185">Reference proteome</keyword>
<dbReference type="Gene3D" id="2.60.40.3830">
    <property type="match status" value="1"/>
</dbReference>
<name>A0ABU4G4V4_9BACL</name>
<accession>A0ABU4G4V4</accession>
<sequence length="110" mass="12580">MIGEEGRLGFIYDDSEVVRFYPDKVQTYMWHFWGNEDELIGDFKVLGTHENSNEEITVVPTIGISFPSPSNGADHHIPTNMMLPKSGMWKLDAYIGDEIFGSIYLKVHKQ</sequence>
<dbReference type="RefSeq" id="WP_317941851.1">
    <property type="nucleotide sequence ID" value="NZ_JAUBDI010000001.1"/>
</dbReference>
<reference evidence="1 2" key="1">
    <citation type="submission" date="2023-06" db="EMBL/GenBank/DDBJ databases">
        <title>Sporosarcina sp. nov., isolated from Korean traditional fermented seafood 'Jeotgal'.</title>
        <authorList>
            <person name="Yang A.I."/>
            <person name="Shin N.-R."/>
        </authorList>
    </citation>
    <scope>NUCLEOTIDE SEQUENCE [LARGE SCALE GENOMIC DNA]</scope>
    <source>
        <strain evidence="1 2">KCTC13119</strain>
    </source>
</reference>
<proteinExistence type="predicted"/>
<comment type="caution">
    <text evidence="1">The sequence shown here is derived from an EMBL/GenBank/DDBJ whole genome shotgun (WGS) entry which is preliminary data.</text>
</comment>